<evidence type="ECO:0000313" key="2">
    <source>
        <dbReference type="Proteomes" id="UP001642484"/>
    </source>
</evidence>
<reference evidence="1 2" key="1">
    <citation type="submission" date="2024-02" db="EMBL/GenBank/DDBJ databases">
        <authorList>
            <person name="Chen Y."/>
            <person name="Shah S."/>
            <person name="Dougan E. K."/>
            <person name="Thang M."/>
            <person name="Chan C."/>
        </authorList>
    </citation>
    <scope>NUCLEOTIDE SEQUENCE [LARGE SCALE GENOMIC DNA]</scope>
</reference>
<evidence type="ECO:0000313" key="1">
    <source>
        <dbReference type="EMBL" id="CAK9057780.1"/>
    </source>
</evidence>
<protein>
    <submittedName>
        <fullName evidence="1">Uncharacterized protein</fullName>
    </submittedName>
</protein>
<proteinExistence type="predicted"/>
<dbReference type="EMBL" id="CAXAMN010021306">
    <property type="protein sequence ID" value="CAK9057780.1"/>
    <property type="molecule type" value="Genomic_DNA"/>
</dbReference>
<accession>A0ABP0N1Y2</accession>
<dbReference type="Proteomes" id="UP001642484">
    <property type="component" value="Unassembled WGS sequence"/>
</dbReference>
<sequence>MVTGRDNIGMVVKRLACMGAPKAFIMLVILTAFSANLPRFPELTFLEFFAGEGNVWKAVRADSKNAVGIDWNYFDNPDGQNPMDILSNAGLGLYIHLILSCRESAFATVWGTVCSSWVRINAFTSCRSLLNPEGDCSKRYISLANAMVSRILCCAQKVLRSEPPYS</sequence>
<organism evidence="1 2">
    <name type="scientific">Durusdinium trenchii</name>
    <dbReference type="NCBI Taxonomy" id="1381693"/>
    <lineage>
        <taxon>Eukaryota</taxon>
        <taxon>Sar</taxon>
        <taxon>Alveolata</taxon>
        <taxon>Dinophyceae</taxon>
        <taxon>Suessiales</taxon>
        <taxon>Symbiodiniaceae</taxon>
        <taxon>Durusdinium</taxon>
    </lineage>
</organism>
<comment type="caution">
    <text evidence="1">The sequence shown here is derived from an EMBL/GenBank/DDBJ whole genome shotgun (WGS) entry which is preliminary data.</text>
</comment>
<name>A0ABP0N1Y2_9DINO</name>
<gene>
    <name evidence="1" type="ORF">CCMP2556_LOCUS28486</name>
</gene>
<keyword evidence="2" id="KW-1185">Reference proteome</keyword>